<evidence type="ECO:0000256" key="3">
    <source>
        <dbReference type="ARBA" id="ARBA00022490"/>
    </source>
</evidence>
<keyword evidence="18" id="KW-1185">Reference proteome</keyword>
<feature type="short sequence motif" description="'HIGH' region" evidence="14">
    <location>
        <begin position="11"/>
        <end position="21"/>
    </location>
</feature>
<dbReference type="NCBIfam" id="NF001100">
    <property type="entry name" value="PRK00133.1"/>
    <property type="match status" value="1"/>
</dbReference>
<evidence type="ECO:0000256" key="13">
    <source>
        <dbReference type="ARBA" id="ARBA00047364"/>
    </source>
</evidence>
<dbReference type="InterPro" id="IPR023458">
    <property type="entry name" value="Met-tRNA_ligase_1"/>
</dbReference>
<dbReference type="InterPro" id="IPR015413">
    <property type="entry name" value="Methionyl/Leucyl_tRNA_Synth"/>
</dbReference>
<feature type="binding site" evidence="14">
    <location>
        <position position="143"/>
    </location>
    <ligand>
        <name>Zn(2+)</name>
        <dbReference type="ChEBI" id="CHEBI:29105"/>
    </ligand>
</feature>
<reference evidence="17 18" key="1">
    <citation type="submission" date="2014-12" db="EMBL/GenBank/DDBJ databases">
        <title>Genome sequence of Methanobrevibacter arboriphilicus DH1, DSM1125.</title>
        <authorList>
            <person name="Poehlein A."/>
            <person name="Thauer R.K."/>
            <person name="Seedorf H."/>
            <person name="Daniel R."/>
        </authorList>
    </citation>
    <scope>NUCLEOTIDE SEQUENCE [LARGE SCALE GENOMIC DNA]</scope>
    <source>
        <strain evidence="17 18">DH1</strain>
    </source>
</reference>
<feature type="short sequence motif" description="'KMSKS' region" evidence="14">
    <location>
        <begin position="326"/>
        <end position="330"/>
    </location>
</feature>
<dbReference type="Pfam" id="PF09334">
    <property type="entry name" value="tRNA-synt_1g"/>
    <property type="match status" value="1"/>
</dbReference>
<keyword evidence="15" id="KW-0175">Coiled coil</keyword>
<accession>A0A1V6N302</accession>
<keyword evidence="7 14" id="KW-0547">Nucleotide-binding</keyword>
<feature type="binding site" evidence="14">
    <location>
        <position position="329"/>
    </location>
    <ligand>
        <name>ATP</name>
        <dbReference type="ChEBI" id="CHEBI:30616"/>
    </ligand>
</feature>
<dbReference type="AlphaFoldDB" id="A0A1V6N302"/>
<dbReference type="InterPro" id="IPR014729">
    <property type="entry name" value="Rossmann-like_a/b/a_fold"/>
</dbReference>
<keyword evidence="10 14" id="KW-0694">RNA-binding</keyword>
<dbReference type="InterPro" id="IPR004495">
    <property type="entry name" value="Met-tRNA-synth_bsu_C"/>
</dbReference>
<evidence type="ECO:0000256" key="15">
    <source>
        <dbReference type="SAM" id="Coils"/>
    </source>
</evidence>
<feature type="binding site" evidence="14">
    <location>
        <position position="156"/>
    </location>
    <ligand>
        <name>Zn(2+)</name>
        <dbReference type="ChEBI" id="CHEBI:29105"/>
    </ligand>
</feature>
<evidence type="ECO:0000256" key="12">
    <source>
        <dbReference type="ARBA" id="ARBA00023146"/>
    </source>
</evidence>
<dbReference type="InterPro" id="IPR029038">
    <property type="entry name" value="MetRS_Zn"/>
</dbReference>
<evidence type="ECO:0000256" key="5">
    <source>
        <dbReference type="ARBA" id="ARBA00022598"/>
    </source>
</evidence>
<dbReference type="SUPFAM" id="SSF57770">
    <property type="entry name" value="Methionyl-tRNA synthetase (MetRS), Zn-domain"/>
    <property type="match status" value="1"/>
</dbReference>
<keyword evidence="5 14" id="KW-0436">Ligase</keyword>
<dbReference type="GO" id="GO:0046872">
    <property type="term" value="F:metal ion binding"/>
    <property type="evidence" value="ECO:0007669"/>
    <property type="project" value="UniProtKB-KW"/>
</dbReference>
<protein>
    <recommendedName>
        <fullName evidence="14">Methionine--tRNA ligase</fullName>
        <ecNumber evidence="14">6.1.1.10</ecNumber>
    </recommendedName>
    <alternativeName>
        <fullName evidence="14">Methionyl-tRNA synthetase</fullName>
        <shortName evidence="14">MetRS</shortName>
    </alternativeName>
</protein>
<comment type="catalytic activity">
    <reaction evidence="13 14">
        <text>tRNA(Met) + L-methionine + ATP = L-methionyl-tRNA(Met) + AMP + diphosphate</text>
        <dbReference type="Rhea" id="RHEA:13481"/>
        <dbReference type="Rhea" id="RHEA-COMP:9667"/>
        <dbReference type="Rhea" id="RHEA-COMP:9698"/>
        <dbReference type="ChEBI" id="CHEBI:30616"/>
        <dbReference type="ChEBI" id="CHEBI:33019"/>
        <dbReference type="ChEBI" id="CHEBI:57844"/>
        <dbReference type="ChEBI" id="CHEBI:78442"/>
        <dbReference type="ChEBI" id="CHEBI:78530"/>
        <dbReference type="ChEBI" id="CHEBI:456215"/>
        <dbReference type="EC" id="6.1.1.10"/>
    </reaction>
</comment>
<dbReference type="GO" id="GO:0006431">
    <property type="term" value="P:methionyl-tRNA aminoacylation"/>
    <property type="evidence" value="ECO:0007669"/>
    <property type="project" value="UniProtKB-UniRule"/>
</dbReference>
<evidence type="ECO:0000256" key="9">
    <source>
        <dbReference type="ARBA" id="ARBA00022840"/>
    </source>
</evidence>
<keyword evidence="9 14" id="KW-0067">ATP-binding</keyword>
<dbReference type="Gene3D" id="2.20.28.20">
    <property type="entry name" value="Methionyl-tRNA synthetase, Zn-domain"/>
    <property type="match status" value="1"/>
</dbReference>
<evidence type="ECO:0000256" key="11">
    <source>
        <dbReference type="ARBA" id="ARBA00022917"/>
    </source>
</evidence>
<keyword evidence="8 14" id="KW-0862">Zinc</keyword>
<name>A0A1V6N302_METAZ</name>
<dbReference type="GO" id="GO:0005829">
    <property type="term" value="C:cytosol"/>
    <property type="evidence" value="ECO:0007669"/>
    <property type="project" value="TreeGrafter"/>
</dbReference>
<proteinExistence type="inferred from homology"/>
<evidence type="ECO:0000256" key="6">
    <source>
        <dbReference type="ARBA" id="ARBA00022723"/>
    </source>
</evidence>
<dbReference type="Gene3D" id="3.40.50.620">
    <property type="entry name" value="HUPs"/>
    <property type="match status" value="1"/>
</dbReference>
<dbReference type="Pfam" id="PF01588">
    <property type="entry name" value="tRNA_bind"/>
    <property type="match status" value="1"/>
</dbReference>
<comment type="cofactor">
    <cofactor evidence="14">
        <name>Zn(2+)</name>
        <dbReference type="ChEBI" id="CHEBI:29105"/>
    </cofactor>
    <text evidence="14">Binds 1 zinc ion per subunit.</text>
</comment>
<dbReference type="InterPro" id="IPR012340">
    <property type="entry name" value="NA-bd_OB-fold"/>
</dbReference>
<sequence>MSKIFISCALPYANGPCHLGHLRSTYIPADIYARYNRMIDNEVLLVGATDEHGTPIAVKADKEGKEPIEIATRYHKMIVKDLKSCDISFDSFTRTTDEIHYKIAQNFFLDLYGKDLIYEKEIKQLYCEKCEKFLPDRYVEGTCKYCKSEGARGDHCESCGRHLDVVDLIDPKCLTCNHTPIIKESNHYFFRLSSFQKSIEEYIDSNKEMPANVKNYAKNWLKEGLNDWILSRDMDWGIPIPLEGVEGKIIYVWGEAFLGYISSAVQWSAKTGKDWQEYWNDTAIHFIGKDIIYHHALFWTSLLEGYGCRLPTNIIAGEYLSLEGKKMSTSQNWVIWVEDFVKKYDSDLLRYYLTINAPLSKDTDFSWDDFGRRINDELADVLGNFLHRTFTFTKKFFDNKIPEYKNPNDDDRAFEVAIEEIPNTVGKLIEEFKFREGLVEIIKIAKKGNKYFNDQEPWKAVKEDNQRAANCLYLCNQLTKALAILLKPYIPNKAEKIANILNIPIDTKWNDSKIPLEVNHAINKPKPLFKKIDEDILEKEKENLYKNLESEEKNLENKEEKGGEEMNEQITIDDFGKMDMRIGEILEAEKIKGSNKLLKLQVNIKEKQIQVVAGIGTKYSPEELINKKVVVLVNLPPAKLFGVKSEGMILASDSSTLLACEEGEVGENIR</sequence>
<dbReference type="CDD" id="cd07957">
    <property type="entry name" value="Anticodon_Ia_Met"/>
    <property type="match status" value="1"/>
</dbReference>
<evidence type="ECO:0000259" key="16">
    <source>
        <dbReference type="PROSITE" id="PS50886"/>
    </source>
</evidence>
<dbReference type="PROSITE" id="PS50886">
    <property type="entry name" value="TRBD"/>
    <property type="match status" value="1"/>
</dbReference>
<dbReference type="GO" id="GO:0005524">
    <property type="term" value="F:ATP binding"/>
    <property type="evidence" value="ECO:0007669"/>
    <property type="project" value="UniProtKB-UniRule"/>
</dbReference>
<evidence type="ECO:0000313" key="18">
    <source>
        <dbReference type="Proteomes" id="UP000191661"/>
    </source>
</evidence>
<comment type="subunit">
    <text evidence="2 14">Homodimer.</text>
</comment>
<evidence type="ECO:0000256" key="8">
    <source>
        <dbReference type="ARBA" id="ARBA00022833"/>
    </source>
</evidence>
<dbReference type="InterPro" id="IPR009080">
    <property type="entry name" value="tRNAsynth_Ia_anticodon-bd"/>
</dbReference>
<feature type="binding site" evidence="14">
    <location>
        <position position="159"/>
    </location>
    <ligand>
        <name>Zn(2+)</name>
        <dbReference type="ChEBI" id="CHEBI:29105"/>
    </ligand>
</feature>
<keyword evidence="11 14" id="KW-0648">Protein biosynthesis</keyword>
<dbReference type="OrthoDB" id="371856at2157"/>
<dbReference type="Pfam" id="PF19303">
    <property type="entry name" value="Anticodon_3"/>
    <property type="match status" value="1"/>
</dbReference>
<dbReference type="GO" id="GO:0000049">
    <property type="term" value="F:tRNA binding"/>
    <property type="evidence" value="ECO:0007669"/>
    <property type="project" value="UniProtKB-UniRule"/>
</dbReference>
<dbReference type="InterPro" id="IPR033911">
    <property type="entry name" value="MetRS_core"/>
</dbReference>
<dbReference type="FunFam" id="2.20.28.20:FF:000001">
    <property type="entry name" value="Methionine--tRNA ligase"/>
    <property type="match status" value="1"/>
</dbReference>
<dbReference type="RefSeq" id="WP_080460043.1">
    <property type="nucleotide sequence ID" value="NZ_JXMW01000006.1"/>
</dbReference>
<feature type="binding site" evidence="14">
    <location>
        <position position="146"/>
    </location>
    <ligand>
        <name>Zn(2+)</name>
        <dbReference type="ChEBI" id="CHEBI:29105"/>
    </ligand>
</feature>
<dbReference type="GO" id="GO:0004825">
    <property type="term" value="F:methionine-tRNA ligase activity"/>
    <property type="evidence" value="ECO:0007669"/>
    <property type="project" value="UniProtKB-UniRule"/>
</dbReference>
<gene>
    <name evidence="14 17" type="primary">metG</name>
    <name evidence="17" type="ORF">MBBAR_6c00970</name>
</gene>
<comment type="subcellular location">
    <subcellularLocation>
        <location evidence="1 14">Cytoplasm</location>
    </subcellularLocation>
</comment>
<keyword evidence="6 14" id="KW-0479">Metal-binding</keyword>
<feature type="coiled-coil region" evidence="15">
    <location>
        <begin position="534"/>
        <end position="568"/>
    </location>
</feature>
<dbReference type="PRINTS" id="PR01041">
    <property type="entry name" value="TRNASYNTHMET"/>
</dbReference>
<evidence type="ECO:0000256" key="2">
    <source>
        <dbReference type="ARBA" id="ARBA00011738"/>
    </source>
</evidence>
<dbReference type="EC" id="6.1.1.10" evidence="14"/>
<dbReference type="InterPro" id="IPR014758">
    <property type="entry name" value="Met-tRNA_synth"/>
</dbReference>
<dbReference type="GO" id="GO:0017101">
    <property type="term" value="C:aminoacyl-tRNA synthetase multienzyme complex"/>
    <property type="evidence" value="ECO:0007669"/>
    <property type="project" value="TreeGrafter"/>
</dbReference>
<dbReference type="NCBIfam" id="TIGR00399">
    <property type="entry name" value="metG_C_term"/>
    <property type="match status" value="1"/>
</dbReference>
<dbReference type="NCBIfam" id="TIGR00398">
    <property type="entry name" value="metG"/>
    <property type="match status" value="1"/>
</dbReference>
<dbReference type="Gene3D" id="2.40.50.140">
    <property type="entry name" value="Nucleic acid-binding proteins"/>
    <property type="match status" value="1"/>
</dbReference>
<evidence type="ECO:0000313" key="17">
    <source>
        <dbReference type="EMBL" id="OQD58987.1"/>
    </source>
</evidence>
<evidence type="ECO:0000256" key="14">
    <source>
        <dbReference type="HAMAP-Rule" id="MF_00098"/>
    </source>
</evidence>
<dbReference type="Gene3D" id="1.10.730.10">
    <property type="entry name" value="Isoleucyl-tRNA Synthetase, Domain 1"/>
    <property type="match status" value="1"/>
</dbReference>
<evidence type="ECO:0000256" key="1">
    <source>
        <dbReference type="ARBA" id="ARBA00004496"/>
    </source>
</evidence>
<dbReference type="InterPro" id="IPR002547">
    <property type="entry name" value="tRNA-bd_dom"/>
</dbReference>
<feature type="domain" description="TRNA-binding" evidence="16">
    <location>
        <begin position="574"/>
        <end position="670"/>
    </location>
</feature>
<dbReference type="SUPFAM" id="SSF47323">
    <property type="entry name" value="Anticodon-binding domain of a subclass of class I aminoacyl-tRNA synthetases"/>
    <property type="match status" value="1"/>
</dbReference>
<dbReference type="HAMAP" id="MF_00098">
    <property type="entry name" value="Met_tRNA_synth_type1"/>
    <property type="match status" value="1"/>
</dbReference>
<comment type="function">
    <text evidence="14">Is required not only for elongation of protein synthesis but also for the initiation of all mRNA translation through initiator tRNA(fMet) aminoacylation.</text>
</comment>
<dbReference type="EMBL" id="JXMW01000006">
    <property type="protein sequence ID" value="OQD58987.1"/>
    <property type="molecule type" value="Genomic_DNA"/>
</dbReference>
<dbReference type="CDD" id="cd02800">
    <property type="entry name" value="tRNA_bind_EcMetRS_like"/>
    <property type="match status" value="1"/>
</dbReference>
<evidence type="ECO:0000256" key="4">
    <source>
        <dbReference type="ARBA" id="ARBA00022555"/>
    </source>
</evidence>
<comment type="similarity">
    <text evidence="14">Belongs to the class-I aminoacyl-tRNA synthetase family. MetG type 1 subfamily.</text>
</comment>
<keyword evidence="12 14" id="KW-0030">Aminoacyl-tRNA synthetase</keyword>
<dbReference type="PANTHER" id="PTHR45765:SF1">
    <property type="entry name" value="METHIONINE--TRNA LIGASE, CYTOPLASMIC"/>
    <property type="match status" value="1"/>
</dbReference>
<dbReference type="InterPro" id="IPR041872">
    <property type="entry name" value="Anticodon_Met"/>
</dbReference>
<organism evidence="17 18">
    <name type="scientific">Methanobrevibacter arboriphilus JCM 13429 = DSM 1125</name>
    <dbReference type="NCBI Taxonomy" id="1300164"/>
    <lineage>
        <taxon>Archaea</taxon>
        <taxon>Methanobacteriati</taxon>
        <taxon>Methanobacteriota</taxon>
        <taxon>Methanomada group</taxon>
        <taxon>Methanobacteria</taxon>
        <taxon>Methanobacteriales</taxon>
        <taxon>Methanobacteriaceae</taxon>
        <taxon>Methanobrevibacter</taxon>
    </lineage>
</organism>
<dbReference type="SUPFAM" id="SSF50249">
    <property type="entry name" value="Nucleic acid-binding proteins"/>
    <property type="match status" value="1"/>
</dbReference>
<evidence type="ECO:0000256" key="7">
    <source>
        <dbReference type="ARBA" id="ARBA00022741"/>
    </source>
</evidence>
<keyword evidence="3 14" id="KW-0963">Cytoplasm</keyword>
<dbReference type="CDD" id="cd00814">
    <property type="entry name" value="MetRS_core"/>
    <property type="match status" value="1"/>
</dbReference>
<comment type="caution">
    <text evidence="17">The sequence shown here is derived from an EMBL/GenBank/DDBJ whole genome shotgun (WGS) entry which is preliminary data.</text>
</comment>
<keyword evidence="4 14" id="KW-0820">tRNA-binding</keyword>
<dbReference type="Proteomes" id="UP000191661">
    <property type="component" value="Unassembled WGS sequence"/>
</dbReference>
<dbReference type="PANTHER" id="PTHR45765">
    <property type="entry name" value="METHIONINE--TRNA LIGASE"/>
    <property type="match status" value="1"/>
</dbReference>
<evidence type="ECO:0000256" key="10">
    <source>
        <dbReference type="ARBA" id="ARBA00022884"/>
    </source>
</evidence>
<dbReference type="SUPFAM" id="SSF52374">
    <property type="entry name" value="Nucleotidylyl transferase"/>
    <property type="match status" value="1"/>
</dbReference>